<proteinExistence type="predicted"/>
<dbReference type="NCBIfam" id="TIGR02937">
    <property type="entry name" value="sigma70-ECF"/>
    <property type="match status" value="1"/>
</dbReference>
<dbReference type="InterPro" id="IPR007630">
    <property type="entry name" value="RNA_pol_sigma70_r4"/>
</dbReference>
<dbReference type="Pfam" id="PF04545">
    <property type="entry name" value="Sigma70_r4"/>
    <property type="match status" value="1"/>
</dbReference>
<evidence type="ECO:0000259" key="5">
    <source>
        <dbReference type="Pfam" id="PF04545"/>
    </source>
</evidence>
<sequence>MFQWFVSNLRKEISLNKEIDTGEDHVSFIDLFANEKVNIEEDLLKSENYYFLEQGLKALTEKEKRIIVLYYGMNLNMRQISKALGVHYQTVVKTKERALGKMKNHFL</sequence>
<dbReference type="CDD" id="cd06171">
    <property type="entry name" value="Sigma70_r4"/>
    <property type="match status" value="1"/>
</dbReference>
<accession>A0ABX8RGE3</accession>
<evidence type="ECO:0000256" key="1">
    <source>
        <dbReference type="ARBA" id="ARBA00023015"/>
    </source>
</evidence>
<keyword evidence="3" id="KW-0238">DNA-binding</keyword>
<dbReference type="PANTHER" id="PTHR30385">
    <property type="entry name" value="SIGMA FACTOR F FLAGELLAR"/>
    <property type="match status" value="1"/>
</dbReference>
<gene>
    <name evidence="6" type="ORF">KVH43_07060</name>
</gene>
<evidence type="ECO:0000256" key="3">
    <source>
        <dbReference type="ARBA" id="ARBA00023125"/>
    </source>
</evidence>
<organism evidence="6 7">
    <name type="scientific">Crassaminicella indica</name>
    <dbReference type="NCBI Taxonomy" id="2855394"/>
    <lineage>
        <taxon>Bacteria</taxon>
        <taxon>Bacillati</taxon>
        <taxon>Bacillota</taxon>
        <taxon>Clostridia</taxon>
        <taxon>Eubacteriales</taxon>
        <taxon>Clostridiaceae</taxon>
        <taxon>Crassaminicella</taxon>
    </lineage>
</organism>
<evidence type="ECO:0000313" key="7">
    <source>
        <dbReference type="Proteomes" id="UP000886818"/>
    </source>
</evidence>
<dbReference type="Proteomes" id="UP000886818">
    <property type="component" value="Chromosome"/>
</dbReference>
<keyword evidence="2" id="KW-0731">Sigma factor</keyword>
<reference evidence="6" key="1">
    <citation type="submission" date="2021-07" db="EMBL/GenBank/DDBJ databases">
        <title>Complete genome sequence of Crassaminicella sp. 143-21, isolated from a deep-sea hydrothermal vent.</title>
        <authorList>
            <person name="Li X."/>
        </authorList>
    </citation>
    <scope>NUCLEOTIDE SEQUENCE</scope>
    <source>
        <strain evidence="6">143-21</strain>
    </source>
</reference>
<evidence type="ECO:0000313" key="6">
    <source>
        <dbReference type="EMBL" id="QXM07417.1"/>
    </source>
</evidence>
<dbReference type="InterPro" id="IPR014284">
    <property type="entry name" value="RNA_pol_sigma-70_dom"/>
</dbReference>
<keyword evidence="1" id="KW-0805">Transcription regulation</keyword>
<feature type="domain" description="RNA polymerase sigma-70 region 4" evidence="5">
    <location>
        <begin position="56"/>
        <end position="103"/>
    </location>
</feature>
<dbReference type="EMBL" id="CP078093">
    <property type="protein sequence ID" value="QXM07417.1"/>
    <property type="molecule type" value="Genomic_DNA"/>
</dbReference>
<keyword evidence="7" id="KW-1185">Reference proteome</keyword>
<evidence type="ECO:0000256" key="4">
    <source>
        <dbReference type="ARBA" id="ARBA00023163"/>
    </source>
</evidence>
<evidence type="ECO:0000256" key="2">
    <source>
        <dbReference type="ARBA" id="ARBA00023082"/>
    </source>
</evidence>
<keyword evidence="4" id="KW-0804">Transcription</keyword>
<name>A0ABX8RGE3_9CLOT</name>
<protein>
    <submittedName>
        <fullName evidence="6">Sigma-70 family RNA polymerase sigma factor</fullName>
    </submittedName>
</protein>